<proteinExistence type="predicted"/>
<organism evidence="2 3">
    <name type="scientific">Paenibacillus oralis</name>
    <dbReference type="NCBI Taxonomy" id="2490856"/>
    <lineage>
        <taxon>Bacteria</taxon>
        <taxon>Bacillati</taxon>
        <taxon>Bacillota</taxon>
        <taxon>Bacilli</taxon>
        <taxon>Bacillales</taxon>
        <taxon>Paenibacillaceae</taxon>
        <taxon>Paenibacillus</taxon>
    </lineage>
</organism>
<feature type="region of interest" description="Disordered" evidence="1">
    <location>
        <begin position="14"/>
        <end position="42"/>
    </location>
</feature>
<evidence type="ECO:0000256" key="1">
    <source>
        <dbReference type="SAM" id="MobiDB-lite"/>
    </source>
</evidence>
<evidence type="ECO:0000313" key="2">
    <source>
        <dbReference type="EMBL" id="RRJ65493.1"/>
    </source>
</evidence>
<accession>A0A3P3UAM9</accession>
<evidence type="ECO:0000313" key="3">
    <source>
        <dbReference type="Proteomes" id="UP000267017"/>
    </source>
</evidence>
<feature type="compositionally biased region" description="Acidic residues" evidence="1">
    <location>
        <begin position="19"/>
        <end position="31"/>
    </location>
</feature>
<dbReference type="EMBL" id="RRCN01000001">
    <property type="protein sequence ID" value="RRJ65493.1"/>
    <property type="molecule type" value="Genomic_DNA"/>
</dbReference>
<dbReference type="Gene3D" id="3.40.1000.10">
    <property type="entry name" value="Mog1/PsbP, alpha/beta/alpha sandwich"/>
    <property type="match status" value="1"/>
</dbReference>
<sequence>MEHWDLKIISAINERDRTEEPDESVMSDDDSSPQIRNGPDLNQPIIVINGERVPFGERAILQNQLIVTMPKTFHEMTPEMAALKYPSEHRPKLIFTNEHNTIDLSFNHTLDPIDPSEFEAFTEQMVQLIKRTQKIIEWIEQGIRELAGKKISYCEFVTPVADANMYNMLYFTELKGTLLIATFNCLNQEKEGWRAVAKSMLDSLKFAEEV</sequence>
<reference evidence="2 3" key="1">
    <citation type="submission" date="2018-11" db="EMBL/GenBank/DDBJ databases">
        <title>Genome sequencing of Paenibacillus sp. KCOM 3021 (= ChDC PVNT-B20).</title>
        <authorList>
            <person name="Kook J.-K."/>
            <person name="Park S.-N."/>
            <person name="Lim Y.K."/>
        </authorList>
    </citation>
    <scope>NUCLEOTIDE SEQUENCE [LARGE SCALE GENOMIC DNA]</scope>
    <source>
        <strain evidence="2 3">KCOM 3021</strain>
    </source>
</reference>
<dbReference type="RefSeq" id="WP_128633300.1">
    <property type="nucleotide sequence ID" value="NZ_RRCN01000001.1"/>
</dbReference>
<gene>
    <name evidence="2" type="ORF">EHV15_23160</name>
</gene>
<dbReference type="OrthoDB" id="249246at2"/>
<dbReference type="Proteomes" id="UP000267017">
    <property type="component" value="Unassembled WGS sequence"/>
</dbReference>
<keyword evidence="3" id="KW-1185">Reference proteome</keyword>
<name>A0A3P3UAM9_9BACL</name>
<protein>
    <recommendedName>
        <fullName evidence="4">DUF1795 domain-containing protein</fullName>
    </recommendedName>
</protein>
<dbReference type="AlphaFoldDB" id="A0A3P3UAM9"/>
<evidence type="ECO:0008006" key="4">
    <source>
        <dbReference type="Google" id="ProtNLM"/>
    </source>
</evidence>
<comment type="caution">
    <text evidence="2">The sequence shown here is derived from an EMBL/GenBank/DDBJ whole genome shotgun (WGS) entry which is preliminary data.</text>
</comment>